<evidence type="ECO:0000313" key="2">
    <source>
        <dbReference type="Proteomes" id="UP001239111"/>
    </source>
</evidence>
<gene>
    <name evidence="1" type="ORF">QAD02_021264</name>
</gene>
<name>A0ACC2PR78_9HYME</name>
<protein>
    <submittedName>
        <fullName evidence="1">Uncharacterized protein</fullName>
    </submittedName>
</protein>
<comment type="caution">
    <text evidence="1">The sequence shown here is derived from an EMBL/GenBank/DDBJ whole genome shotgun (WGS) entry which is preliminary data.</text>
</comment>
<proteinExistence type="predicted"/>
<accession>A0ACC2PR78</accession>
<keyword evidence="2" id="KW-1185">Reference proteome</keyword>
<dbReference type="EMBL" id="CM056741">
    <property type="protein sequence ID" value="KAJ8685471.1"/>
    <property type="molecule type" value="Genomic_DNA"/>
</dbReference>
<reference evidence="1" key="1">
    <citation type="submission" date="2023-04" db="EMBL/GenBank/DDBJ databases">
        <title>A chromosome-level genome assembly of the parasitoid wasp Eretmocerus hayati.</title>
        <authorList>
            <person name="Zhong Y."/>
            <person name="Liu S."/>
            <person name="Liu Y."/>
        </authorList>
    </citation>
    <scope>NUCLEOTIDE SEQUENCE</scope>
    <source>
        <strain evidence="1">ZJU_SS_LIU_2023</strain>
    </source>
</reference>
<sequence>MYTADNKGSMASTIKHRTDAELDPGKTVLHHCIACIQLKWCGTGQVSLEDMQRWHSYRLRSGDKELSRASCSCGKMPEKSTTSRKDDEAETIMDQDNKELVVSTSNYR</sequence>
<organism evidence="1 2">
    <name type="scientific">Eretmocerus hayati</name>
    <dbReference type="NCBI Taxonomy" id="131215"/>
    <lineage>
        <taxon>Eukaryota</taxon>
        <taxon>Metazoa</taxon>
        <taxon>Ecdysozoa</taxon>
        <taxon>Arthropoda</taxon>
        <taxon>Hexapoda</taxon>
        <taxon>Insecta</taxon>
        <taxon>Pterygota</taxon>
        <taxon>Neoptera</taxon>
        <taxon>Endopterygota</taxon>
        <taxon>Hymenoptera</taxon>
        <taxon>Apocrita</taxon>
        <taxon>Proctotrupomorpha</taxon>
        <taxon>Chalcidoidea</taxon>
        <taxon>Aphelinidae</taxon>
        <taxon>Aphelininae</taxon>
        <taxon>Eretmocerus</taxon>
    </lineage>
</organism>
<evidence type="ECO:0000313" key="1">
    <source>
        <dbReference type="EMBL" id="KAJ8685471.1"/>
    </source>
</evidence>
<dbReference type="Proteomes" id="UP001239111">
    <property type="component" value="Chromosome 1"/>
</dbReference>